<dbReference type="EMBL" id="CP034465">
    <property type="protein sequence ID" value="AZP03528.1"/>
    <property type="molecule type" value="Genomic_DNA"/>
</dbReference>
<dbReference type="Gene3D" id="1.10.10.60">
    <property type="entry name" value="Homeodomain-like"/>
    <property type="match status" value="2"/>
</dbReference>
<dbReference type="KEGG" id="jeh:EJN90_01920"/>
<dbReference type="RefSeq" id="WP_126108619.1">
    <property type="nucleotide sequence ID" value="NZ_CP034465.1"/>
</dbReference>
<dbReference type="PRINTS" id="PR00032">
    <property type="entry name" value="HTHARAC"/>
</dbReference>
<keyword evidence="3" id="KW-0804">Transcription</keyword>
<keyword evidence="2" id="KW-0238">DNA-binding</keyword>
<dbReference type="InterPro" id="IPR018062">
    <property type="entry name" value="HTH_AraC-typ_CS"/>
</dbReference>
<keyword evidence="6" id="KW-1185">Reference proteome</keyword>
<evidence type="ECO:0000256" key="1">
    <source>
        <dbReference type="ARBA" id="ARBA00023015"/>
    </source>
</evidence>
<gene>
    <name evidence="5" type="ORF">EJN90_01920</name>
</gene>
<dbReference type="SUPFAM" id="SSF46689">
    <property type="entry name" value="Homeodomain-like"/>
    <property type="match status" value="1"/>
</dbReference>
<dbReference type="Proteomes" id="UP000273326">
    <property type="component" value="Chromosome"/>
</dbReference>
<dbReference type="InterPro" id="IPR009057">
    <property type="entry name" value="Homeodomain-like_sf"/>
</dbReference>
<organism evidence="5 6">
    <name type="scientific">Jeotgalibaca ciconiae</name>
    <dbReference type="NCBI Taxonomy" id="2496265"/>
    <lineage>
        <taxon>Bacteria</taxon>
        <taxon>Bacillati</taxon>
        <taxon>Bacillota</taxon>
        <taxon>Bacilli</taxon>
        <taxon>Lactobacillales</taxon>
        <taxon>Carnobacteriaceae</taxon>
        <taxon>Jeotgalibaca</taxon>
    </lineage>
</organism>
<dbReference type="PROSITE" id="PS01124">
    <property type="entry name" value="HTH_ARAC_FAMILY_2"/>
    <property type="match status" value="1"/>
</dbReference>
<dbReference type="PANTHER" id="PTHR46796:SF13">
    <property type="entry name" value="HTH-TYPE TRANSCRIPTIONAL ACTIVATOR RHAS"/>
    <property type="match status" value="1"/>
</dbReference>
<dbReference type="GO" id="GO:0003700">
    <property type="term" value="F:DNA-binding transcription factor activity"/>
    <property type="evidence" value="ECO:0007669"/>
    <property type="project" value="InterPro"/>
</dbReference>
<proteinExistence type="predicted"/>
<dbReference type="InterPro" id="IPR050204">
    <property type="entry name" value="AraC_XylS_family_regulators"/>
</dbReference>
<dbReference type="SMART" id="SM00342">
    <property type="entry name" value="HTH_ARAC"/>
    <property type="match status" value="1"/>
</dbReference>
<evidence type="ECO:0000256" key="3">
    <source>
        <dbReference type="ARBA" id="ARBA00023163"/>
    </source>
</evidence>
<accession>A0A3S9H856</accession>
<dbReference type="InterPro" id="IPR018060">
    <property type="entry name" value="HTH_AraC"/>
</dbReference>
<name>A0A3S9H856_9LACT</name>
<dbReference type="InterPro" id="IPR020449">
    <property type="entry name" value="Tscrpt_reg_AraC-type_HTH"/>
</dbReference>
<protein>
    <submittedName>
        <fullName evidence="5">AraC family transcriptional regulator</fullName>
    </submittedName>
</protein>
<dbReference type="AlphaFoldDB" id="A0A3S9H856"/>
<sequence length="260" mass="30822">MFELDYCEYACHNRNQERIYRPNGLGMYLFLRFYTPMRFVLNDEIVFSQPGACLLFTPEYPQDYEALQEFQNSYVHFKTVENLEKYDLPQNQIFYPHHLEEVDELFSKIQAEFISSSKFKVNMLDTLLQQLLIETTRQLEFQESSDELSALQLSFRKLRLTLLTECEKDWKISELCQQVHLEKSQFYNYYESFFSISPKADLLKARINKAKHLLSNQAAIIQEVALACGFSSASHFSRQFKRSTGISPKEYQKRELSRNK</sequence>
<dbReference type="OrthoDB" id="2713997at2"/>
<evidence type="ECO:0000313" key="6">
    <source>
        <dbReference type="Proteomes" id="UP000273326"/>
    </source>
</evidence>
<evidence type="ECO:0000313" key="5">
    <source>
        <dbReference type="EMBL" id="AZP03528.1"/>
    </source>
</evidence>
<dbReference type="PANTHER" id="PTHR46796">
    <property type="entry name" value="HTH-TYPE TRANSCRIPTIONAL ACTIVATOR RHAS-RELATED"/>
    <property type="match status" value="1"/>
</dbReference>
<dbReference type="Pfam" id="PF12833">
    <property type="entry name" value="HTH_18"/>
    <property type="match status" value="1"/>
</dbReference>
<feature type="domain" description="HTH araC/xylS-type" evidence="4">
    <location>
        <begin position="156"/>
        <end position="254"/>
    </location>
</feature>
<evidence type="ECO:0000259" key="4">
    <source>
        <dbReference type="PROSITE" id="PS01124"/>
    </source>
</evidence>
<dbReference type="GO" id="GO:0043565">
    <property type="term" value="F:sequence-specific DNA binding"/>
    <property type="evidence" value="ECO:0007669"/>
    <property type="project" value="InterPro"/>
</dbReference>
<dbReference type="PROSITE" id="PS00041">
    <property type="entry name" value="HTH_ARAC_FAMILY_1"/>
    <property type="match status" value="1"/>
</dbReference>
<reference evidence="6" key="1">
    <citation type="submission" date="2018-12" db="EMBL/GenBank/DDBJ databases">
        <title>Complete genome sequencing of Jeotgalibaca sp. H21T32.</title>
        <authorList>
            <person name="Bae J.-W."/>
            <person name="Lee S.-Y."/>
        </authorList>
    </citation>
    <scope>NUCLEOTIDE SEQUENCE [LARGE SCALE GENOMIC DNA]</scope>
    <source>
        <strain evidence="6">H21T32</strain>
    </source>
</reference>
<evidence type="ECO:0000256" key="2">
    <source>
        <dbReference type="ARBA" id="ARBA00023125"/>
    </source>
</evidence>
<keyword evidence="1" id="KW-0805">Transcription regulation</keyword>